<dbReference type="AlphaFoldDB" id="A0A8S9XMW7"/>
<dbReference type="EMBL" id="WIXP02000006">
    <property type="protein sequence ID" value="KAF6209588.1"/>
    <property type="molecule type" value="Genomic_DNA"/>
</dbReference>
<feature type="chain" id="PRO_5035796211" evidence="2">
    <location>
        <begin position="22"/>
        <end position="295"/>
    </location>
</feature>
<sequence length="295" mass="31955">MRRPVGFALCLTLCAAGCAEAIVRSASVSLTTEKAALASMTTNAASVSLTTATPSPSLVDITTGATSGGDLEVPKLQRKGDYLGAASYEYGRVAPYPGDFKYGGGYGVGYGYGYDPLKGLLVPLAGIALLGAAAMFVSNPVLLQLGVIGGKRRRREALDDPMASYDKLKEIQALETFIEQLPQAQVARQEKKLVANYLRCSSSFGGSRCLERLACEIQKPSSNSTVLERQVLDIVTGEMMKNEFVPKDLKLRIKKAEELGAEGGKCERYFCSEVDLNRFKEKYDIYINQTIFNLQ</sequence>
<gene>
    <name evidence="3" type="ORF">GE061_015336</name>
</gene>
<dbReference type="OrthoDB" id="6423999at2759"/>
<reference evidence="3" key="1">
    <citation type="journal article" date="2021" name="Mol. Ecol. Resour.">
        <title>Apolygus lucorum genome provides insights into omnivorousness and mesophyll feeding.</title>
        <authorList>
            <person name="Liu Y."/>
            <person name="Liu H."/>
            <person name="Wang H."/>
            <person name="Huang T."/>
            <person name="Liu B."/>
            <person name="Yang B."/>
            <person name="Yin L."/>
            <person name="Li B."/>
            <person name="Zhang Y."/>
            <person name="Zhang S."/>
            <person name="Jiang F."/>
            <person name="Zhang X."/>
            <person name="Ren Y."/>
            <person name="Wang B."/>
            <person name="Wang S."/>
            <person name="Lu Y."/>
            <person name="Wu K."/>
            <person name="Fan W."/>
            <person name="Wang G."/>
        </authorList>
    </citation>
    <scope>NUCLEOTIDE SEQUENCE</scope>
    <source>
        <strain evidence="3">12Hb</strain>
    </source>
</reference>
<keyword evidence="1" id="KW-0472">Membrane</keyword>
<organism evidence="3 4">
    <name type="scientific">Apolygus lucorum</name>
    <name type="common">Small green plant bug</name>
    <name type="synonym">Lygocoris lucorum</name>
    <dbReference type="NCBI Taxonomy" id="248454"/>
    <lineage>
        <taxon>Eukaryota</taxon>
        <taxon>Metazoa</taxon>
        <taxon>Ecdysozoa</taxon>
        <taxon>Arthropoda</taxon>
        <taxon>Hexapoda</taxon>
        <taxon>Insecta</taxon>
        <taxon>Pterygota</taxon>
        <taxon>Neoptera</taxon>
        <taxon>Paraneoptera</taxon>
        <taxon>Hemiptera</taxon>
        <taxon>Heteroptera</taxon>
        <taxon>Panheteroptera</taxon>
        <taxon>Cimicomorpha</taxon>
        <taxon>Miridae</taxon>
        <taxon>Mirini</taxon>
        <taxon>Apolygus</taxon>
    </lineage>
</organism>
<accession>A0A8S9XMW7</accession>
<proteinExistence type="predicted"/>
<keyword evidence="4" id="KW-1185">Reference proteome</keyword>
<dbReference type="Proteomes" id="UP000466442">
    <property type="component" value="Unassembled WGS sequence"/>
</dbReference>
<keyword evidence="1" id="KW-1133">Transmembrane helix</keyword>
<evidence type="ECO:0000256" key="2">
    <source>
        <dbReference type="SAM" id="SignalP"/>
    </source>
</evidence>
<feature type="signal peptide" evidence="2">
    <location>
        <begin position="1"/>
        <end position="21"/>
    </location>
</feature>
<feature type="transmembrane region" description="Helical" evidence="1">
    <location>
        <begin position="120"/>
        <end position="145"/>
    </location>
</feature>
<comment type="caution">
    <text evidence="3">The sequence shown here is derived from an EMBL/GenBank/DDBJ whole genome shotgun (WGS) entry which is preliminary data.</text>
</comment>
<name>A0A8S9XMW7_APOLU</name>
<keyword evidence="2" id="KW-0732">Signal</keyword>
<keyword evidence="1" id="KW-0812">Transmembrane</keyword>
<evidence type="ECO:0000313" key="3">
    <source>
        <dbReference type="EMBL" id="KAF6209588.1"/>
    </source>
</evidence>
<evidence type="ECO:0000256" key="1">
    <source>
        <dbReference type="SAM" id="Phobius"/>
    </source>
</evidence>
<evidence type="ECO:0000313" key="4">
    <source>
        <dbReference type="Proteomes" id="UP000466442"/>
    </source>
</evidence>
<protein>
    <submittedName>
        <fullName evidence="3">Uncharacterized protein</fullName>
    </submittedName>
</protein>